<dbReference type="Proteomes" id="UP000051497">
    <property type="component" value="Unassembled WGS sequence"/>
</dbReference>
<dbReference type="EMBL" id="LKAJ02000001">
    <property type="protein sequence ID" value="MCS5711507.1"/>
    <property type="molecule type" value="Genomic_DNA"/>
</dbReference>
<reference evidence="1" key="1">
    <citation type="submission" date="2015-09" db="EMBL/GenBank/DDBJ databases">
        <title>Draft Genome Sequences of Two Novel Amoeba-resistant Intranuclear Bacteria, Candidatus Berkiella cookevillensis and Candidatus Berkiella aquae.</title>
        <authorList>
            <person name="Mehari Y.T."/>
            <person name="Arivett B.A."/>
            <person name="Farone A.L."/>
            <person name="Gunderson J.H."/>
            <person name="Farone M.B."/>
        </authorList>
    </citation>
    <scope>NUCLEOTIDE SEQUENCE [LARGE SCALE GENOMIC DNA]</scope>
    <source>
        <strain evidence="1">HT99</strain>
    </source>
</reference>
<gene>
    <name evidence="2" type="ORF">HT99x_008670</name>
    <name evidence="1" type="ORF">HT99x_01330</name>
</gene>
<evidence type="ECO:0000313" key="3">
    <source>
        <dbReference type="Proteomes" id="UP000051497"/>
    </source>
</evidence>
<comment type="caution">
    <text evidence="1">The sequence shown here is derived from an EMBL/GenBank/DDBJ whole genome shotgun (WGS) entry which is preliminary data.</text>
</comment>
<name>A0A0Q9YNT8_9GAMM</name>
<sequence length="289" mass="32298">MRFVFVPGKNKESSTLQKQIVKINKRNKIFHPVVVDMANENSVETNFTKKVVANDVIEIRAEGRPWDIGLDYESTRDFSPFSLALFLQKILANKGNIALQIELHACNSATIATGPRGDICFAKDFSGALEKLGLTQVKVVGYAGYVQSERHFKQSVVAEPERSRAKIPHCTLDEATAVYLNGKLVGAPEKILVNDYCYTEKDILSLNSLQNYFNDAEKVAMAACEQRFKELSLEFEASVEKEDSEASDEFIQFPLIYNPKLAEAAMASSSVISTVEREESCLSRAPHRF</sequence>
<dbReference type="EMBL" id="LKAJ01000004">
    <property type="protein sequence ID" value="KRG21577.1"/>
    <property type="molecule type" value="Genomic_DNA"/>
</dbReference>
<evidence type="ECO:0000313" key="1">
    <source>
        <dbReference type="EMBL" id="KRG21577.1"/>
    </source>
</evidence>
<dbReference type="RefSeq" id="WP_075065958.1">
    <property type="nucleotide sequence ID" value="NZ_LKAJ02000001.1"/>
</dbReference>
<proteinExistence type="predicted"/>
<organism evidence="1">
    <name type="scientific">Candidatus Berkiella aquae</name>
    <dbReference type="NCBI Taxonomy" id="295108"/>
    <lineage>
        <taxon>Bacteria</taxon>
        <taxon>Pseudomonadati</taxon>
        <taxon>Pseudomonadota</taxon>
        <taxon>Gammaproteobacteria</taxon>
        <taxon>Candidatus Berkiellales</taxon>
        <taxon>Candidatus Berkiellaceae</taxon>
        <taxon>Candidatus Berkiella</taxon>
    </lineage>
</organism>
<evidence type="ECO:0000313" key="2">
    <source>
        <dbReference type="EMBL" id="MCS5711507.1"/>
    </source>
</evidence>
<keyword evidence="3" id="KW-1185">Reference proteome</keyword>
<dbReference type="STRING" id="295108.HT99x_01330"/>
<reference evidence="2" key="3">
    <citation type="submission" date="2021-06" db="EMBL/GenBank/DDBJ databases">
        <title>Genomic Description and Analysis of Intracellular Bacteria, Candidatus Berkiella cookevillensis and Candidatus Berkiella aquae.</title>
        <authorList>
            <person name="Kidane D.T."/>
            <person name="Mehari Y.T."/>
            <person name="Rice F.C."/>
            <person name="Arivett B.A."/>
            <person name="Farone A.L."/>
            <person name="Berk S.G."/>
            <person name="Farone M.B."/>
        </authorList>
    </citation>
    <scope>NUCLEOTIDE SEQUENCE</scope>
    <source>
        <strain evidence="2">HT99</strain>
    </source>
</reference>
<protein>
    <submittedName>
        <fullName evidence="1">Uncharacterized protein</fullName>
    </submittedName>
</protein>
<dbReference type="AlphaFoldDB" id="A0A0Q9YNT8"/>
<reference evidence="2" key="2">
    <citation type="journal article" date="2016" name="Genome Announc.">
        <title>Draft Genome Sequences of Two Novel Amoeba-Resistant Intranuclear Bacteria, 'Candidatus Berkiella cookevillensis' and 'Candidatus Berkiella aquae'.</title>
        <authorList>
            <person name="Mehari Y.T."/>
            <person name="Arivett B.A."/>
            <person name="Farone A.L."/>
            <person name="Gunderson J.H."/>
            <person name="Farone M.B."/>
        </authorList>
    </citation>
    <scope>NUCLEOTIDE SEQUENCE</scope>
    <source>
        <strain evidence="2">HT99</strain>
    </source>
</reference>
<accession>A0A0Q9YNT8</accession>